<dbReference type="Proteomes" id="UP001175000">
    <property type="component" value="Unassembled WGS sequence"/>
</dbReference>
<accession>A0AA39WAT5</accession>
<dbReference type="AlphaFoldDB" id="A0AA39WAT5"/>
<evidence type="ECO:0000313" key="2">
    <source>
        <dbReference type="Proteomes" id="UP001175000"/>
    </source>
</evidence>
<evidence type="ECO:0000313" key="1">
    <source>
        <dbReference type="EMBL" id="KAK0610873.1"/>
    </source>
</evidence>
<sequence>MGWMDAIGPVDGIKGRFGLTPNDISIKSTRVSGVELDLKKLDALYIHNTSAADTGLAGKSGEVVILDLSTMLQVNTIDVVGNPSITNISYSRLENVQYLIVSGNPRLDILDFATVTAQRVVVSGNGPTAKLKLGRGDYSRSAKASKGYGNFPSGVVLSTA</sequence>
<proteinExistence type="predicted"/>
<reference evidence="1" key="1">
    <citation type="submission" date="2023-06" db="EMBL/GenBank/DDBJ databases">
        <title>Genome-scale phylogeny and comparative genomics of the fungal order Sordariales.</title>
        <authorList>
            <consortium name="Lawrence Berkeley National Laboratory"/>
            <person name="Hensen N."/>
            <person name="Bonometti L."/>
            <person name="Westerberg I."/>
            <person name="Brannstrom I.O."/>
            <person name="Guillou S."/>
            <person name="Cros-Aarteil S."/>
            <person name="Calhoun S."/>
            <person name="Haridas S."/>
            <person name="Kuo A."/>
            <person name="Mondo S."/>
            <person name="Pangilinan J."/>
            <person name="Riley R."/>
            <person name="Labutti K."/>
            <person name="Andreopoulos B."/>
            <person name="Lipzen A."/>
            <person name="Chen C."/>
            <person name="Yanf M."/>
            <person name="Daum C."/>
            <person name="Ng V."/>
            <person name="Clum A."/>
            <person name="Steindorff A."/>
            <person name="Ohm R."/>
            <person name="Martin F."/>
            <person name="Silar P."/>
            <person name="Natvig D."/>
            <person name="Lalanne C."/>
            <person name="Gautier V."/>
            <person name="Ament-Velasquez S.L."/>
            <person name="Kruys A."/>
            <person name="Hutchinson M.I."/>
            <person name="Powell A.J."/>
            <person name="Barry K."/>
            <person name="Miller A.N."/>
            <person name="Grigoriev I.V."/>
            <person name="Debuchy R."/>
            <person name="Gladieux P."/>
            <person name="Thoren M.H."/>
            <person name="Johannesson H."/>
        </authorList>
    </citation>
    <scope>NUCLEOTIDE SEQUENCE</scope>
    <source>
        <strain evidence="1">CBS 606.72</strain>
    </source>
</reference>
<name>A0AA39WAT5_9PEZI</name>
<protein>
    <submittedName>
        <fullName evidence="1">Uncharacterized protein</fullName>
    </submittedName>
</protein>
<dbReference type="EMBL" id="JAULSU010000007">
    <property type="protein sequence ID" value="KAK0610873.1"/>
    <property type="molecule type" value="Genomic_DNA"/>
</dbReference>
<gene>
    <name evidence="1" type="ORF">B0T14DRAFT_570804</name>
</gene>
<organism evidence="1 2">
    <name type="scientific">Immersiella caudata</name>
    <dbReference type="NCBI Taxonomy" id="314043"/>
    <lineage>
        <taxon>Eukaryota</taxon>
        <taxon>Fungi</taxon>
        <taxon>Dikarya</taxon>
        <taxon>Ascomycota</taxon>
        <taxon>Pezizomycotina</taxon>
        <taxon>Sordariomycetes</taxon>
        <taxon>Sordariomycetidae</taxon>
        <taxon>Sordariales</taxon>
        <taxon>Lasiosphaeriaceae</taxon>
        <taxon>Immersiella</taxon>
    </lineage>
</organism>
<keyword evidence="2" id="KW-1185">Reference proteome</keyword>
<comment type="caution">
    <text evidence="1">The sequence shown here is derived from an EMBL/GenBank/DDBJ whole genome shotgun (WGS) entry which is preliminary data.</text>
</comment>